<dbReference type="KEGG" id="kphy:AOZ06_40015"/>
<sequence>MDEEVLGWLREFAARTQPIAVEFLDVLSTPGFVHLPVPALRSLAAGIRARWPQVVPYGGRFGADPLPHVTLAMGLRAEDGAAVAERVRRFLPLTGSADRVWIVAYDDGWDLVEAFPLSG</sequence>
<dbReference type="EMBL" id="CP012752">
    <property type="protein sequence ID" value="ALG12229.1"/>
    <property type="molecule type" value="Genomic_DNA"/>
</dbReference>
<dbReference type="Proteomes" id="UP000063699">
    <property type="component" value="Chromosome"/>
</dbReference>
<proteinExistence type="predicted"/>
<gene>
    <name evidence="1" type="ORF">AOZ06_40015</name>
</gene>
<name>A0A0N9I1C4_9PSEU</name>
<organism evidence="1 2">
    <name type="scientific">Kibdelosporangium phytohabitans</name>
    <dbReference type="NCBI Taxonomy" id="860235"/>
    <lineage>
        <taxon>Bacteria</taxon>
        <taxon>Bacillati</taxon>
        <taxon>Actinomycetota</taxon>
        <taxon>Actinomycetes</taxon>
        <taxon>Pseudonocardiales</taxon>
        <taxon>Pseudonocardiaceae</taxon>
        <taxon>Kibdelosporangium</taxon>
    </lineage>
</organism>
<accession>A0A0N9I1C4</accession>
<evidence type="ECO:0000313" key="2">
    <source>
        <dbReference type="Proteomes" id="UP000063699"/>
    </source>
</evidence>
<dbReference type="Gene3D" id="3.90.1140.10">
    <property type="entry name" value="Cyclic phosphodiesterase"/>
    <property type="match status" value="1"/>
</dbReference>
<reference evidence="1 2" key="1">
    <citation type="submission" date="2015-07" db="EMBL/GenBank/DDBJ databases">
        <title>Genome sequencing of Kibdelosporangium phytohabitans.</title>
        <authorList>
            <person name="Qin S."/>
            <person name="Xing K."/>
        </authorList>
    </citation>
    <scope>NUCLEOTIDE SEQUENCE [LARGE SCALE GENOMIC DNA]</scope>
    <source>
        <strain evidence="1 2">KLBMP1111</strain>
    </source>
</reference>
<dbReference type="Pfam" id="PF13563">
    <property type="entry name" value="2_5_RNA_ligase2"/>
    <property type="match status" value="1"/>
</dbReference>
<evidence type="ECO:0000313" key="1">
    <source>
        <dbReference type="EMBL" id="ALG12229.1"/>
    </source>
</evidence>
<keyword evidence="2" id="KW-1185">Reference proteome</keyword>
<protein>
    <recommendedName>
        <fullName evidence="3">2'-5' RNA ligase</fullName>
    </recommendedName>
</protein>
<evidence type="ECO:0008006" key="3">
    <source>
        <dbReference type="Google" id="ProtNLM"/>
    </source>
</evidence>
<dbReference type="AlphaFoldDB" id="A0A0N9I1C4"/>